<dbReference type="Proteomes" id="UP000254737">
    <property type="component" value="Unassembled WGS sequence"/>
</dbReference>
<evidence type="ECO:0000259" key="2">
    <source>
        <dbReference type="Pfam" id="PF17517"/>
    </source>
</evidence>
<dbReference type="STRING" id="343874.GCA_000805695_00859"/>
<evidence type="ECO:0000313" key="3">
    <source>
        <dbReference type="EMBL" id="STD54298.1"/>
    </source>
</evidence>
<gene>
    <name evidence="3" type="ORF">NCTC13456_00939</name>
</gene>
<dbReference type="Pfam" id="PF17517">
    <property type="entry name" value="IgGFc_binding"/>
    <property type="match status" value="1"/>
</dbReference>
<feature type="domain" description="IgGFc-binding protein N-terminal" evidence="2">
    <location>
        <begin position="132"/>
        <end position="445"/>
    </location>
</feature>
<dbReference type="Pfam" id="PF13585">
    <property type="entry name" value="CHU_C"/>
    <property type="match status" value="1"/>
</dbReference>
<sequence>MKKYLLILFLFLNIIQSFAQLDTKHWFAPMMDRTGNPFPNQKVYLSTNRTIPFEVKIYNNNVVVGNVTISKGNPGIFNIPRSYIITRDQADMFKPIKKGLYLEADYAYFANLRFSVAQHAEIVTSKGRAGTGTLFYTVMAPITTYNGILNFMTSVLATEDNTTIKVSNFDSNIIFSDGEKRTEFNIILNKGESYIIDGIGNYKVNYEGFIGAKIESDKPISTANGNFNGQYAGYFPNSSDILMDQNVPVSQLGNEFVLVKGLGDIGSNMEGAIVVATEDGTEVYVNNDPIPLITLNEGQHYIINENKYINQGKNHFNLYIQTTHKAYVYQLLGGSNERNIEATGGMNFIPALNCFLPKSIDEIGLIDENEIYLSKEGSGSYYSILNVPTKLNLITEKNANLTVNGKVPNSNYGPFDIVGTTNWVTYGIPNIKGNVTIKSDKAVTGGITAGSEAAGYGGFFAGLPTKPKIVAEGCFPDVTLTVTPDIYETYQWFEDGVAIPGATEVTFKPTRLGNYSVEVTIGTCPPLKDEYKLRTCPDESELEFETCGVAPIHITPKFTKSAQTINFNETKIVENPSKGVVTINTVKGIITYTPNKGQKGYDEFKYIIYGSDKFEDSEIVTVKILINELIVNNATVYACNVNGKGIFDLSDANVTSDPDVTKNYYPTKEDAENEVNEIIDFEHYESTNKKVYVVVKNKTGCKEIAEIQLEFFPFPQIDLTKYQTTYCGSKMNIKLDEIIRQIFSNRELFTVKYYLNEQDALDGNTNTISSQNIFTADTKVYVRIETLKGCQPEIITLEFKFGEKVKLNQEVLDVDVCDNDFDGVYTFNLNDYVLVNFVNDYNYDYKFFETFDDAENNINSINSNQVVNRNKTFYVRFEKAGLCFSIAVINTFVSVPEYSSTLKDVKICPNTKTILDAGDNYLDYKWSTGETTQTIEVGVGDYWVELLSKEGCPYVHNVNVSHFQLPNIVMIKTVNGRAEIIVEGGTPPYKYSLNGVDWQSSNVFEPLKEGNYTVYVISADNCTPVTKDFFVNLIPNFISPNNDGYNDSWRAQFLGYKNAIVQIFDRYGAIIKDEVVNDEYIWDGKKNGFTVASDSYWYRIKLNDKEIITGYITVKNK</sequence>
<reference evidence="3 4" key="1">
    <citation type="submission" date="2018-06" db="EMBL/GenBank/DDBJ databases">
        <authorList>
            <consortium name="Pathogen Informatics"/>
            <person name="Doyle S."/>
        </authorList>
    </citation>
    <scope>NUCLEOTIDE SEQUENCE [LARGE SCALE GENOMIC DNA]</scope>
    <source>
        <strain evidence="3 4">NCTC13456</strain>
    </source>
</reference>
<dbReference type="NCBIfam" id="TIGR04131">
    <property type="entry name" value="Bac_Flav_CTERM"/>
    <property type="match status" value="1"/>
</dbReference>
<dbReference type="Gene3D" id="2.60.40.3440">
    <property type="match status" value="1"/>
</dbReference>
<evidence type="ECO:0000256" key="1">
    <source>
        <dbReference type="SAM" id="SignalP"/>
    </source>
</evidence>
<protein>
    <submittedName>
        <fullName evidence="3">Gliding motility-associated C-terminal domain</fullName>
    </submittedName>
</protein>
<dbReference type="EMBL" id="UFXS01000001">
    <property type="protein sequence ID" value="STD54298.1"/>
    <property type="molecule type" value="Genomic_DNA"/>
</dbReference>
<keyword evidence="1" id="KW-0732">Signal</keyword>
<dbReference type="RefSeq" id="WP_114999026.1">
    <property type="nucleotide sequence ID" value="NZ_UFXS01000001.1"/>
</dbReference>
<name>A0A376G3S9_9FLAO</name>
<dbReference type="InterPro" id="IPR035234">
    <property type="entry name" value="IgGFc-bd_N"/>
</dbReference>
<evidence type="ECO:0000313" key="4">
    <source>
        <dbReference type="Proteomes" id="UP000254737"/>
    </source>
</evidence>
<organism evidence="3 4">
    <name type="scientific">Empedobacter falsenii</name>
    <dbReference type="NCBI Taxonomy" id="343874"/>
    <lineage>
        <taxon>Bacteria</taxon>
        <taxon>Pseudomonadati</taxon>
        <taxon>Bacteroidota</taxon>
        <taxon>Flavobacteriia</taxon>
        <taxon>Flavobacteriales</taxon>
        <taxon>Weeksellaceae</taxon>
        <taxon>Empedobacter</taxon>
    </lineage>
</organism>
<dbReference type="InterPro" id="IPR026341">
    <property type="entry name" value="T9SS_type_B"/>
</dbReference>
<feature type="signal peptide" evidence="1">
    <location>
        <begin position="1"/>
        <end position="19"/>
    </location>
</feature>
<proteinExistence type="predicted"/>
<feature type="chain" id="PRO_5016829736" evidence="1">
    <location>
        <begin position="20"/>
        <end position="1117"/>
    </location>
</feature>
<dbReference type="AlphaFoldDB" id="A0A376G3S9"/>
<accession>A0A376G3S9</accession>